<keyword evidence="2" id="KW-0460">Magnesium</keyword>
<dbReference type="Proteomes" id="UP001143674">
    <property type="component" value="Unassembled WGS sequence"/>
</dbReference>
<dbReference type="InterPro" id="IPR013342">
    <property type="entry name" value="Mandelate_racemase_C"/>
</dbReference>
<dbReference type="PANTHER" id="PTHR48080">
    <property type="entry name" value="D-GALACTONATE DEHYDRATASE-RELATED"/>
    <property type="match status" value="1"/>
</dbReference>
<evidence type="ECO:0000256" key="2">
    <source>
        <dbReference type="PIRSR" id="PIRSR634611-3"/>
    </source>
</evidence>
<dbReference type="Gene3D" id="3.30.390.10">
    <property type="entry name" value="Enolase-like, N-terminal domain"/>
    <property type="match status" value="1"/>
</dbReference>
<dbReference type="GO" id="GO:0046872">
    <property type="term" value="F:metal ion binding"/>
    <property type="evidence" value="ECO:0007669"/>
    <property type="project" value="UniProtKB-KW"/>
</dbReference>
<sequence length="390" mass="41963">MRILDIREHSIPVSRYDDPAMPSGGLTTSLVEVVTDAMHGGRPVAGYGYASIGRFAQGGLMRERFVPRLLRASAHALVDETGANLDPFRAWTAMMAGEKPGGHGERCVAVGALDMAIWDAAAKVAGLPLYRFLADRLGRRVAEAPRVEVYAGAGYRYPHDDIARLSDEMRRCVDLGFTRAKIKIGSDTLDQDRQRIEAAAAQLAGPGCLAVDAMNTCTADTARSVAAMLAPFGLWWFEDICDPLDFATQASVAAVYDSPIAAGEALFSQAEAQLLDRHGGLRRTRDVLVFDPVHCYGVPGYLRIVDALTGSGWPRRAFWPHGGHLFSLHLVAALGLGGAEVSPFAFHPFRGLADGARVEAGTAVVPQVPGIGFEAHAEAWAVFRRVFPAR</sequence>
<gene>
    <name evidence="4" type="ORF">LBW55_04270</name>
</gene>
<dbReference type="SUPFAM" id="SSF51604">
    <property type="entry name" value="Enolase C-terminal domain-like"/>
    <property type="match status" value="1"/>
</dbReference>
<accession>A0AAE3T2A4</accession>
<comment type="caution">
    <text evidence="4">The sequence shown here is derived from an EMBL/GenBank/DDBJ whole genome shotgun (WGS) entry which is preliminary data.</text>
</comment>
<dbReference type="GO" id="GO:0047808">
    <property type="term" value="F:D(-)-tartrate dehydratase activity"/>
    <property type="evidence" value="ECO:0007669"/>
    <property type="project" value="InterPro"/>
</dbReference>
<feature type="binding site" evidence="2">
    <location>
        <position position="238"/>
    </location>
    <ligand>
        <name>Mg(2+)</name>
        <dbReference type="ChEBI" id="CHEBI:18420"/>
    </ligand>
</feature>
<feature type="binding site" evidence="2">
    <location>
        <position position="264"/>
    </location>
    <ligand>
        <name>Mg(2+)</name>
        <dbReference type="ChEBI" id="CHEBI:18420"/>
    </ligand>
</feature>
<dbReference type="SFLD" id="SFLDG00179">
    <property type="entry name" value="mandelate_racemase"/>
    <property type="match status" value="1"/>
</dbReference>
<dbReference type="Gene3D" id="3.20.20.120">
    <property type="entry name" value="Enolase-like C-terminal domain"/>
    <property type="match status" value="1"/>
</dbReference>
<protein>
    <submittedName>
        <fullName evidence="4">Mandelate racemase</fullName>
    </submittedName>
</protein>
<evidence type="ECO:0000313" key="5">
    <source>
        <dbReference type="Proteomes" id="UP001143674"/>
    </source>
</evidence>
<organism evidence="4 5">
    <name type="scientific">Ralstonia solanacearum</name>
    <name type="common">Pseudomonas solanacearum</name>
    <dbReference type="NCBI Taxonomy" id="305"/>
    <lineage>
        <taxon>Bacteria</taxon>
        <taxon>Pseudomonadati</taxon>
        <taxon>Pseudomonadota</taxon>
        <taxon>Betaproteobacteria</taxon>
        <taxon>Burkholderiales</taxon>
        <taxon>Burkholderiaceae</taxon>
        <taxon>Ralstonia</taxon>
        <taxon>Ralstonia solanacearum species complex</taxon>
    </lineage>
</organism>
<keyword evidence="2" id="KW-0479">Metal-binding</keyword>
<feature type="domain" description="Mandelate racemase/muconate lactonizing enzyme C-terminal" evidence="3">
    <location>
        <begin position="162"/>
        <end position="259"/>
    </location>
</feature>
<dbReference type="Pfam" id="PF13378">
    <property type="entry name" value="MR_MLE_C"/>
    <property type="match status" value="1"/>
</dbReference>
<feature type="active site" description="acceptor" evidence="1">
    <location>
        <position position="183"/>
    </location>
</feature>
<dbReference type="SMART" id="SM00922">
    <property type="entry name" value="MR_MLE"/>
    <property type="match status" value="1"/>
</dbReference>
<dbReference type="PANTHER" id="PTHR48080:SF5">
    <property type="entry name" value="D(-)-TARTRATE DEHYDRATASE"/>
    <property type="match status" value="1"/>
</dbReference>
<evidence type="ECO:0000313" key="4">
    <source>
        <dbReference type="EMBL" id="MDB0520826.1"/>
    </source>
</evidence>
<dbReference type="InterPro" id="IPR029065">
    <property type="entry name" value="Enolase_C-like"/>
</dbReference>
<dbReference type="AlphaFoldDB" id="A0AAE3T2A4"/>
<dbReference type="SUPFAM" id="SSF54826">
    <property type="entry name" value="Enolase N-terminal domain-like"/>
    <property type="match status" value="1"/>
</dbReference>
<feature type="active site" description="Proton donor/acceptor" evidence="1">
    <location>
        <position position="321"/>
    </location>
</feature>
<dbReference type="SFLD" id="SFLDS00001">
    <property type="entry name" value="Enolase"/>
    <property type="match status" value="1"/>
</dbReference>
<feature type="binding site" evidence="2">
    <location>
        <position position="212"/>
    </location>
    <ligand>
        <name>Mg(2+)</name>
        <dbReference type="ChEBI" id="CHEBI:18420"/>
    </ligand>
</feature>
<evidence type="ECO:0000259" key="3">
    <source>
        <dbReference type="SMART" id="SM00922"/>
    </source>
</evidence>
<dbReference type="SFLD" id="SFLDF00118">
    <property type="entry name" value="D-tartrate_dehydratase"/>
    <property type="match status" value="1"/>
</dbReference>
<dbReference type="RefSeq" id="WP_184852386.1">
    <property type="nucleotide sequence ID" value="NZ_JABZEH010000002.1"/>
</dbReference>
<dbReference type="EMBL" id="JAIVEX010000002">
    <property type="protein sequence ID" value="MDB0520826.1"/>
    <property type="molecule type" value="Genomic_DNA"/>
</dbReference>
<dbReference type="InterPro" id="IPR034611">
    <property type="entry name" value="D-tartrate_dehydratase"/>
</dbReference>
<dbReference type="InterPro" id="IPR036849">
    <property type="entry name" value="Enolase-like_C_sf"/>
</dbReference>
<name>A0AAE3T2A4_RALSL</name>
<comment type="cofactor">
    <cofactor evidence="2">
        <name>Mg(2+)</name>
        <dbReference type="ChEBI" id="CHEBI:18420"/>
    </cofactor>
    <text evidence="2">Binds 1 Mg(2+) ion per subunit.</text>
</comment>
<reference evidence="4" key="1">
    <citation type="submission" date="2021-09" db="EMBL/GenBank/DDBJ databases">
        <title>Genomic analysis of Ralstonia spp.</title>
        <authorList>
            <person name="Aburjaile F."/>
            <person name="Ariute J.C."/>
            <person name="Pais A.K.L."/>
            <person name="Albuquerque G.M.R."/>
            <person name="Silva A.M.F."/>
            <person name="Brenig B."/>
            <person name="Azevedo V."/>
            <person name="Matiuzzi M."/>
            <person name="Ramos R."/>
            <person name="Goes-Neto A."/>
            <person name="Soares S."/>
            <person name="Iseppon A.M.B."/>
            <person name="Souza E."/>
            <person name="Gama M."/>
        </authorList>
    </citation>
    <scope>NUCLEOTIDE SEQUENCE</scope>
    <source>
        <strain evidence="4">B4</strain>
    </source>
</reference>
<dbReference type="InterPro" id="IPR029017">
    <property type="entry name" value="Enolase-like_N"/>
</dbReference>
<proteinExistence type="predicted"/>
<evidence type="ECO:0000256" key="1">
    <source>
        <dbReference type="PIRSR" id="PIRSR634611-1"/>
    </source>
</evidence>
<dbReference type="InterPro" id="IPR034593">
    <property type="entry name" value="DgoD-like"/>
</dbReference>